<keyword evidence="3" id="KW-1185">Reference proteome</keyword>
<proteinExistence type="predicted"/>
<dbReference type="NCBIfam" id="TIGR01764">
    <property type="entry name" value="excise"/>
    <property type="match status" value="1"/>
</dbReference>
<dbReference type="Proteomes" id="UP001183619">
    <property type="component" value="Unassembled WGS sequence"/>
</dbReference>
<feature type="domain" description="Helix-turn-helix" evidence="1">
    <location>
        <begin position="59"/>
        <end position="103"/>
    </location>
</feature>
<gene>
    <name evidence="2" type="ORF">J2S37_000224</name>
</gene>
<protein>
    <submittedName>
        <fullName evidence="2">Excisionase family DNA binding protein</fullName>
    </submittedName>
</protein>
<sequence length="137" mass="15349">MNFTSEELKDINEFFQATLPRQGRDTVEIPRAVFESILPIVRALESGKSIHVRTLPSQLSPAVAASILGVSRPTVMKYIAENKLTATKQGTHHRLNTAEVLELRKAFEHDKAGKRRQAALELLDFEDLLEEPLEGKS</sequence>
<dbReference type="InterPro" id="IPR041657">
    <property type="entry name" value="HTH_17"/>
</dbReference>
<dbReference type="InterPro" id="IPR010093">
    <property type="entry name" value="SinI_DNA-bd"/>
</dbReference>
<accession>A0ABU2B4Z8</accession>
<reference evidence="2 3" key="1">
    <citation type="submission" date="2023-07" db="EMBL/GenBank/DDBJ databases">
        <title>Sequencing the genomes of 1000 actinobacteria strains.</title>
        <authorList>
            <person name="Klenk H.-P."/>
        </authorList>
    </citation>
    <scope>NUCLEOTIDE SEQUENCE [LARGE SCALE GENOMIC DNA]</scope>
    <source>
        <strain evidence="2 3">DSM 44508</strain>
    </source>
</reference>
<evidence type="ECO:0000313" key="2">
    <source>
        <dbReference type="EMBL" id="MDR7353686.1"/>
    </source>
</evidence>
<dbReference type="RefSeq" id="WP_277103997.1">
    <property type="nucleotide sequence ID" value="NZ_BAAAJS010000074.1"/>
</dbReference>
<comment type="caution">
    <text evidence="2">The sequence shown here is derived from an EMBL/GenBank/DDBJ whole genome shotgun (WGS) entry which is preliminary data.</text>
</comment>
<dbReference type="Pfam" id="PF12728">
    <property type="entry name" value="HTH_17"/>
    <property type="match status" value="1"/>
</dbReference>
<evidence type="ECO:0000259" key="1">
    <source>
        <dbReference type="Pfam" id="PF12728"/>
    </source>
</evidence>
<organism evidence="2 3">
    <name type="scientific">Corynebacterium felinum</name>
    <dbReference type="NCBI Taxonomy" id="131318"/>
    <lineage>
        <taxon>Bacteria</taxon>
        <taxon>Bacillati</taxon>
        <taxon>Actinomycetota</taxon>
        <taxon>Actinomycetes</taxon>
        <taxon>Mycobacteriales</taxon>
        <taxon>Corynebacteriaceae</taxon>
        <taxon>Corynebacterium</taxon>
    </lineage>
</organism>
<name>A0ABU2B4Z8_9CORY</name>
<dbReference type="EMBL" id="JAVDYF010000001">
    <property type="protein sequence ID" value="MDR7353686.1"/>
    <property type="molecule type" value="Genomic_DNA"/>
</dbReference>
<evidence type="ECO:0000313" key="3">
    <source>
        <dbReference type="Proteomes" id="UP001183619"/>
    </source>
</evidence>